<proteinExistence type="predicted"/>
<sequence>MASREGVLRHPTLRIATSQTYRDILLGYRDIHLSRKIPKFNTTRDIVISSSEYRDIAFIKGRNLDKKGNHCLPDPTITQYSCKGNFGIEKSSEHLSKQPKIAKEKRDTFSLLVKIK</sequence>
<name>A0A9D3V6J3_9ROSI</name>
<gene>
    <name evidence="1" type="ORF">J1N35_025437</name>
</gene>
<dbReference type="EMBL" id="JAIQCV010000008">
    <property type="protein sequence ID" value="KAH1073109.1"/>
    <property type="molecule type" value="Genomic_DNA"/>
</dbReference>
<evidence type="ECO:0000313" key="2">
    <source>
        <dbReference type="Proteomes" id="UP000828251"/>
    </source>
</evidence>
<dbReference type="Proteomes" id="UP000828251">
    <property type="component" value="Unassembled WGS sequence"/>
</dbReference>
<dbReference type="AlphaFoldDB" id="A0A9D3V6J3"/>
<organism evidence="1 2">
    <name type="scientific">Gossypium stocksii</name>
    <dbReference type="NCBI Taxonomy" id="47602"/>
    <lineage>
        <taxon>Eukaryota</taxon>
        <taxon>Viridiplantae</taxon>
        <taxon>Streptophyta</taxon>
        <taxon>Embryophyta</taxon>
        <taxon>Tracheophyta</taxon>
        <taxon>Spermatophyta</taxon>
        <taxon>Magnoliopsida</taxon>
        <taxon>eudicotyledons</taxon>
        <taxon>Gunneridae</taxon>
        <taxon>Pentapetalae</taxon>
        <taxon>rosids</taxon>
        <taxon>malvids</taxon>
        <taxon>Malvales</taxon>
        <taxon>Malvaceae</taxon>
        <taxon>Malvoideae</taxon>
        <taxon>Gossypium</taxon>
    </lineage>
</organism>
<accession>A0A9D3V6J3</accession>
<reference evidence="1 2" key="1">
    <citation type="journal article" date="2021" name="Plant Biotechnol. J.">
        <title>Multi-omics assisted identification of the key and species-specific regulatory components of drought-tolerant mechanisms in Gossypium stocksii.</title>
        <authorList>
            <person name="Yu D."/>
            <person name="Ke L."/>
            <person name="Zhang D."/>
            <person name="Wu Y."/>
            <person name="Sun Y."/>
            <person name="Mei J."/>
            <person name="Sun J."/>
            <person name="Sun Y."/>
        </authorList>
    </citation>
    <scope>NUCLEOTIDE SEQUENCE [LARGE SCALE GENOMIC DNA]</scope>
    <source>
        <strain evidence="2">cv. E1</strain>
        <tissue evidence="1">Leaf</tissue>
    </source>
</reference>
<comment type="caution">
    <text evidence="1">The sequence shown here is derived from an EMBL/GenBank/DDBJ whole genome shotgun (WGS) entry which is preliminary data.</text>
</comment>
<protein>
    <submittedName>
        <fullName evidence="1">Uncharacterized protein</fullName>
    </submittedName>
</protein>
<keyword evidence="2" id="KW-1185">Reference proteome</keyword>
<evidence type="ECO:0000313" key="1">
    <source>
        <dbReference type="EMBL" id="KAH1073109.1"/>
    </source>
</evidence>